<reference evidence="13" key="2">
    <citation type="submission" date="2025-09" db="UniProtKB">
        <authorList>
            <consortium name="Ensembl"/>
        </authorList>
    </citation>
    <scope>IDENTIFICATION</scope>
</reference>
<evidence type="ECO:0000256" key="6">
    <source>
        <dbReference type="ARBA" id="ARBA00023136"/>
    </source>
</evidence>
<evidence type="ECO:0000256" key="8">
    <source>
        <dbReference type="PROSITE-ProRule" id="PRU00740"/>
    </source>
</evidence>
<evidence type="ECO:0000256" key="2">
    <source>
        <dbReference type="ARBA" id="ARBA00022692"/>
    </source>
</evidence>
<comment type="similarity">
    <text evidence="8">Belongs to the LAMP family.</text>
</comment>
<dbReference type="InterPro" id="IPR048528">
    <property type="entry name" value="Lamp2-like_luminal"/>
</dbReference>
<dbReference type="GeneTree" id="ENSGT00950000182899"/>
<feature type="domain" description="Lysosome-associated membrane glycoprotein 2-like luminal" evidence="12">
    <location>
        <begin position="128"/>
        <end position="270"/>
    </location>
</feature>
<keyword evidence="3 11" id="KW-0732">Signal</keyword>
<feature type="region of interest" description="Disordered" evidence="9">
    <location>
        <begin position="55"/>
        <end position="74"/>
    </location>
</feature>
<dbReference type="STRING" id="56723.ENSLBEP00000002322"/>
<dbReference type="GO" id="GO:0072594">
    <property type="term" value="P:establishment of protein localization to organelle"/>
    <property type="evidence" value="ECO:0007669"/>
    <property type="project" value="TreeGrafter"/>
</dbReference>
<evidence type="ECO:0000256" key="5">
    <source>
        <dbReference type="ARBA" id="ARBA00022989"/>
    </source>
</evidence>
<keyword evidence="8" id="KW-0458">Lysosome</keyword>
<evidence type="ECO:0000259" key="12">
    <source>
        <dbReference type="Pfam" id="PF01299"/>
    </source>
</evidence>
<dbReference type="PRINTS" id="PR00336">
    <property type="entry name" value="LYSASSOCTDMP"/>
</dbReference>
<proteinExistence type="inferred from homology"/>
<name>A0A3Q3E529_9LABR</name>
<keyword evidence="14" id="KW-1185">Reference proteome</keyword>
<dbReference type="Pfam" id="PF01299">
    <property type="entry name" value="Lamp2-like_luminal"/>
    <property type="match status" value="1"/>
</dbReference>
<evidence type="ECO:0000256" key="10">
    <source>
        <dbReference type="SAM" id="Phobius"/>
    </source>
</evidence>
<keyword evidence="6 8" id="KW-0472">Membrane</keyword>
<keyword evidence="2 8" id="KW-0812">Transmembrane</keyword>
<dbReference type="GO" id="GO:0031902">
    <property type="term" value="C:late endosome membrane"/>
    <property type="evidence" value="ECO:0007669"/>
    <property type="project" value="TreeGrafter"/>
</dbReference>
<feature type="signal peptide" evidence="11">
    <location>
        <begin position="1"/>
        <end position="24"/>
    </location>
</feature>
<dbReference type="PROSITE" id="PS51407">
    <property type="entry name" value="LAMP_3"/>
    <property type="match status" value="1"/>
</dbReference>
<feature type="chain" id="PRO_5018738274" evidence="11">
    <location>
        <begin position="25"/>
        <end position="323"/>
    </location>
</feature>
<accession>A0A3Q3E529</accession>
<protein>
    <submittedName>
        <fullName evidence="13">Lysosomal associated membrane protein 3</fullName>
    </submittedName>
</protein>
<sequence>MMLVAQSGGWTLFLMAALIPSVHLQGNNNSIQLDSSSDLNTEAQIYHSVEEIPPKGVQVQGNSNSDQAESDSKVTTEAQIYNSVEEIPLRVVQGNSSSIQPLSDSEEFPSDAQIYYPVLQPSESVPPIGVYTLKTLAGIPCIKAKMGVVFIVIEKKTSYLSLDPTRVRVNGYCGKKTAVLCLTLPNNAASLQFVFKQNKTLFSVTKLFAHLTTLPPNHGRLNKTYSGITQEELFSTATGKSFKCNSESLFLMSSQLNIKLVPLQVQAFTLNKGEFGKDVECWADFNKRVIPIVIGAVVVCIILIVVITFLVIRDRRTEGYESL</sequence>
<dbReference type="GO" id="GO:0005765">
    <property type="term" value="C:lysosomal membrane"/>
    <property type="evidence" value="ECO:0007669"/>
    <property type="project" value="UniProtKB-SubCell"/>
</dbReference>
<keyword evidence="8" id="KW-1015">Disulfide bond</keyword>
<dbReference type="PANTHER" id="PTHR11506:SF30">
    <property type="entry name" value="LYSOSOME-ASSOCIATED MEMBRANE GLYCOPROTEIN 3"/>
    <property type="match status" value="1"/>
</dbReference>
<keyword evidence="7" id="KW-0325">Glycoprotein</keyword>
<dbReference type="GO" id="GO:0005886">
    <property type="term" value="C:plasma membrane"/>
    <property type="evidence" value="ECO:0007669"/>
    <property type="project" value="TreeGrafter"/>
</dbReference>
<evidence type="ECO:0000256" key="3">
    <source>
        <dbReference type="ARBA" id="ARBA00022729"/>
    </source>
</evidence>
<dbReference type="OrthoDB" id="9428839at2759"/>
<dbReference type="InParanoid" id="A0A3Q3E529"/>
<organism evidence="13 14">
    <name type="scientific">Labrus bergylta</name>
    <name type="common">ballan wrasse</name>
    <dbReference type="NCBI Taxonomy" id="56723"/>
    <lineage>
        <taxon>Eukaryota</taxon>
        <taxon>Metazoa</taxon>
        <taxon>Chordata</taxon>
        <taxon>Craniata</taxon>
        <taxon>Vertebrata</taxon>
        <taxon>Euteleostomi</taxon>
        <taxon>Actinopterygii</taxon>
        <taxon>Neopterygii</taxon>
        <taxon>Teleostei</taxon>
        <taxon>Neoteleostei</taxon>
        <taxon>Acanthomorphata</taxon>
        <taxon>Eupercaria</taxon>
        <taxon>Labriformes</taxon>
        <taxon>Labridae</taxon>
        <taxon>Labrus</taxon>
    </lineage>
</organism>
<dbReference type="PANTHER" id="PTHR11506">
    <property type="entry name" value="LYSOSOME-ASSOCIATED MEMBRANE GLYCOPROTEIN"/>
    <property type="match status" value="1"/>
</dbReference>
<feature type="transmembrane region" description="Helical" evidence="10">
    <location>
        <begin position="289"/>
        <end position="312"/>
    </location>
</feature>
<keyword evidence="5 10" id="KW-1133">Transmembrane helix</keyword>
<evidence type="ECO:0000256" key="7">
    <source>
        <dbReference type="ARBA" id="ARBA00023180"/>
    </source>
</evidence>
<evidence type="ECO:0000256" key="9">
    <source>
        <dbReference type="SAM" id="MobiDB-lite"/>
    </source>
</evidence>
<dbReference type="Proteomes" id="UP000261660">
    <property type="component" value="Unplaced"/>
</dbReference>
<comment type="subcellular location">
    <subcellularLocation>
        <location evidence="1">Endosome membrane</location>
        <topology evidence="1">Single-pass type I membrane protein</topology>
    </subcellularLocation>
    <subcellularLocation>
        <location evidence="8">Lysosome membrane</location>
        <topology evidence="8">Single-pass type I membrane protein</topology>
    </subcellularLocation>
</comment>
<comment type="caution">
    <text evidence="8">Lacks conserved residue(s) required for the propagation of feature annotation.</text>
</comment>
<feature type="disulfide bond" evidence="8">
    <location>
        <begin position="244"/>
        <end position="281"/>
    </location>
</feature>
<dbReference type="Ensembl" id="ENSLBET00000002455.1">
    <property type="protein sequence ID" value="ENSLBEP00000002322.1"/>
    <property type="gene ID" value="ENSLBEG00000001833.1"/>
</dbReference>
<evidence type="ECO:0000313" key="13">
    <source>
        <dbReference type="Ensembl" id="ENSLBEP00000002322.1"/>
    </source>
</evidence>
<dbReference type="AlphaFoldDB" id="A0A3Q3E529"/>
<evidence type="ECO:0000256" key="11">
    <source>
        <dbReference type="SAM" id="SignalP"/>
    </source>
</evidence>
<keyword evidence="4" id="KW-0967">Endosome</keyword>
<dbReference type="Gene3D" id="2.40.160.110">
    <property type="match status" value="1"/>
</dbReference>
<evidence type="ECO:0000256" key="1">
    <source>
        <dbReference type="ARBA" id="ARBA00004530"/>
    </source>
</evidence>
<evidence type="ECO:0000313" key="14">
    <source>
        <dbReference type="Proteomes" id="UP000261660"/>
    </source>
</evidence>
<evidence type="ECO:0000256" key="4">
    <source>
        <dbReference type="ARBA" id="ARBA00022753"/>
    </source>
</evidence>
<dbReference type="InterPro" id="IPR002000">
    <property type="entry name" value="Lysosome-assoc_membr_glycop"/>
</dbReference>
<reference evidence="13" key="1">
    <citation type="submission" date="2025-08" db="UniProtKB">
        <authorList>
            <consortium name="Ensembl"/>
        </authorList>
    </citation>
    <scope>IDENTIFICATION</scope>
</reference>
<feature type="compositionally biased region" description="Polar residues" evidence="9">
    <location>
        <begin position="59"/>
        <end position="74"/>
    </location>
</feature>